<gene>
    <name evidence="3" type="ORF">OBBRIDRAFT_805936</name>
</gene>
<name>A0A8E2AN69_9APHY</name>
<dbReference type="InterPro" id="IPR044822">
    <property type="entry name" value="Myb_DNA-bind_4"/>
</dbReference>
<dbReference type="AlphaFoldDB" id="A0A8E2AN69"/>
<dbReference type="OrthoDB" id="2930561at2759"/>
<evidence type="ECO:0000259" key="2">
    <source>
        <dbReference type="Pfam" id="PF13837"/>
    </source>
</evidence>
<evidence type="ECO:0000313" key="4">
    <source>
        <dbReference type="Proteomes" id="UP000250043"/>
    </source>
</evidence>
<dbReference type="EMBL" id="KV722479">
    <property type="protein sequence ID" value="OCH87606.1"/>
    <property type="molecule type" value="Genomic_DNA"/>
</dbReference>
<feature type="region of interest" description="Disordered" evidence="1">
    <location>
        <begin position="1"/>
        <end position="49"/>
    </location>
</feature>
<reference evidence="3 4" key="1">
    <citation type="submission" date="2016-07" db="EMBL/GenBank/DDBJ databases">
        <title>Draft genome of the white-rot fungus Obba rivulosa 3A-2.</title>
        <authorList>
            <consortium name="DOE Joint Genome Institute"/>
            <person name="Miettinen O."/>
            <person name="Riley R."/>
            <person name="Acob R."/>
            <person name="Barry K."/>
            <person name="Cullen D."/>
            <person name="De Vries R."/>
            <person name="Hainaut M."/>
            <person name="Hatakka A."/>
            <person name="Henrissat B."/>
            <person name="Hilden K."/>
            <person name="Kuo R."/>
            <person name="Labutti K."/>
            <person name="Lipzen A."/>
            <person name="Makela M.R."/>
            <person name="Sandor L."/>
            <person name="Spatafora J.W."/>
            <person name="Grigoriev I.V."/>
            <person name="Hibbett D.S."/>
        </authorList>
    </citation>
    <scope>NUCLEOTIDE SEQUENCE [LARGE SCALE GENOMIC DNA]</scope>
    <source>
        <strain evidence="3 4">3A-2</strain>
    </source>
</reference>
<feature type="compositionally biased region" description="Low complexity" evidence="1">
    <location>
        <begin position="1"/>
        <end position="25"/>
    </location>
</feature>
<protein>
    <recommendedName>
        <fullName evidence="2">Myb/SANT-like DNA-binding domain-containing protein</fullName>
    </recommendedName>
</protein>
<sequence>MARASAISSSTRTLRSSSKNSGSGSDAHDDSSKIVSRKHQTREPSAVWTEQEEDHLMEYLVDHQGEFGDGGAKSTVWEGVAKSLRRAFPKAKGALKIAKSCHGKYTKIKGKFRVVRQIEDASGFGKWDVERGADVGEVEEETWNDFEKTVKGAKKFKNSGFCHEDTMWKLDTTEVSGKQAYNPNARDKGKMRSAIPPSAESTDSARPVSSIGEEPPSLPAVSALPNTSVSQLPTMVTSPPIGNTLATLPSTEASALAASVASVAVVGPLTAPVPRTESVAVTAGKKVSYASSSTAFASLVPSDSASNQRRTGFSVFTPTTFAGAFTIN</sequence>
<dbReference type="Pfam" id="PF13837">
    <property type="entry name" value="Myb_DNA-bind_4"/>
    <property type="match status" value="1"/>
</dbReference>
<keyword evidence="4" id="KW-1185">Reference proteome</keyword>
<evidence type="ECO:0000313" key="3">
    <source>
        <dbReference type="EMBL" id="OCH87606.1"/>
    </source>
</evidence>
<evidence type="ECO:0000256" key="1">
    <source>
        <dbReference type="SAM" id="MobiDB-lite"/>
    </source>
</evidence>
<feature type="region of interest" description="Disordered" evidence="1">
    <location>
        <begin position="179"/>
        <end position="220"/>
    </location>
</feature>
<accession>A0A8E2AN69</accession>
<organism evidence="3 4">
    <name type="scientific">Obba rivulosa</name>
    <dbReference type="NCBI Taxonomy" id="1052685"/>
    <lineage>
        <taxon>Eukaryota</taxon>
        <taxon>Fungi</taxon>
        <taxon>Dikarya</taxon>
        <taxon>Basidiomycota</taxon>
        <taxon>Agaricomycotina</taxon>
        <taxon>Agaricomycetes</taxon>
        <taxon>Polyporales</taxon>
        <taxon>Gelatoporiaceae</taxon>
        <taxon>Obba</taxon>
    </lineage>
</organism>
<feature type="domain" description="Myb/SANT-like DNA-binding" evidence="2">
    <location>
        <begin position="47"/>
        <end position="128"/>
    </location>
</feature>
<proteinExistence type="predicted"/>
<dbReference type="Proteomes" id="UP000250043">
    <property type="component" value="Unassembled WGS sequence"/>
</dbReference>